<gene>
    <name evidence="3" type="ORF">CH63R_06601</name>
</gene>
<dbReference type="CDD" id="cd12087">
    <property type="entry name" value="TM_EGFR-like"/>
    <property type="match status" value="1"/>
</dbReference>
<dbReference type="KEGG" id="chig:CH63R_06601"/>
<feature type="compositionally biased region" description="Low complexity" evidence="1">
    <location>
        <begin position="398"/>
        <end position="410"/>
    </location>
</feature>
<organism evidence="3 4">
    <name type="scientific">Colletotrichum higginsianum (strain IMI 349063)</name>
    <name type="common">Crucifer anthracnose fungus</name>
    <dbReference type="NCBI Taxonomy" id="759273"/>
    <lineage>
        <taxon>Eukaryota</taxon>
        <taxon>Fungi</taxon>
        <taxon>Dikarya</taxon>
        <taxon>Ascomycota</taxon>
        <taxon>Pezizomycotina</taxon>
        <taxon>Sordariomycetes</taxon>
        <taxon>Hypocreomycetidae</taxon>
        <taxon>Glomerellales</taxon>
        <taxon>Glomerellaceae</taxon>
        <taxon>Colletotrichum</taxon>
        <taxon>Colletotrichum destructivum species complex</taxon>
    </lineage>
</organism>
<comment type="caution">
    <text evidence="3">The sequence shown here is derived from an EMBL/GenBank/DDBJ whole genome shotgun (WGS) entry which is preliminary data.</text>
</comment>
<proteinExistence type="predicted"/>
<evidence type="ECO:0000256" key="1">
    <source>
        <dbReference type="SAM" id="MobiDB-lite"/>
    </source>
</evidence>
<dbReference type="AlphaFoldDB" id="A0A1B7YFR8"/>
<dbReference type="GeneID" id="28865683"/>
<feature type="compositionally biased region" description="Low complexity" evidence="1">
    <location>
        <begin position="54"/>
        <end position="116"/>
    </location>
</feature>
<feature type="region of interest" description="Disordered" evidence="1">
    <location>
        <begin position="566"/>
        <end position="591"/>
    </location>
</feature>
<keyword evidence="2" id="KW-0812">Transmembrane</keyword>
<protein>
    <submittedName>
        <fullName evidence="3">Uncharacterized protein</fullName>
    </submittedName>
</protein>
<keyword evidence="2" id="KW-1133">Transmembrane helix</keyword>
<feature type="region of interest" description="Disordered" evidence="1">
    <location>
        <begin position="376"/>
        <end position="410"/>
    </location>
</feature>
<feature type="region of interest" description="Disordered" evidence="1">
    <location>
        <begin position="297"/>
        <end position="331"/>
    </location>
</feature>
<dbReference type="EMBL" id="LTAN01000004">
    <property type="protein sequence ID" value="OBR10909.1"/>
    <property type="molecule type" value="Genomic_DNA"/>
</dbReference>
<feature type="transmembrane region" description="Helical" evidence="2">
    <location>
        <begin position="216"/>
        <end position="239"/>
    </location>
</feature>
<feature type="region of interest" description="Disordered" evidence="1">
    <location>
        <begin position="47"/>
        <end position="135"/>
    </location>
</feature>
<feature type="compositionally biased region" description="Low complexity" evidence="1">
    <location>
        <begin position="126"/>
        <end position="135"/>
    </location>
</feature>
<sequence length="591" mass="61513">MADQETHGRWHDIVEKLFHRGLVSEFLNDPGNVISQVLSSPATTIQENAPAGNTQAPATTQAVAAPAPASTQAAAAPPATTQAPAAQQPAATPASSPKQEQQPQQPQQTSTPAVQASGAAQQPESTAGAAAAGTTGSYTSPVLTTSAPAAAETVPSAAENAASSQLLSQSGYSKGSGTVGGGGRASTTNSGTTGSTQAPQAPESGGTSTSTNQGPLVATGVVLGIVVLMGLSLLVYWCLRRKKRAALHRHQAVPPESPSHDYTDYRFRDHIDQACPPTMMTENRALNAEGDEFVIQHPQPGGRQPPPFAQTHPHPHPHGDPGGDAPHVNPYAAQPFSYAQAQQYVQSLADTGTFGYPHPPPIPQPSPIRIFRWPTRSSRSGVSTPSVFSGFRSHKSSSRNPSRTSRSTVTSMLWHGRRDVNARRTMTTNHSPVSPRPNFLHPAGGGGGGGLNQSPDSTMMGDGLHTPVLDWLNWIRGHQQAEPDPEMNHRKSFASTTETLSSDGGGGGGGGDGGGGRGGGYEGVETASKASTASSGVFSPTLHSWHPQASGAPNVTPETFQYLPLPLFRRPSSSDGHRSETSGGVRIPRFQ</sequence>
<evidence type="ECO:0000313" key="3">
    <source>
        <dbReference type="EMBL" id="OBR10909.1"/>
    </source>
</evidence>
<feature type="compositionally biased region" description="Low complexity" evidence="1">
    <location>
        <begin position="185"/>
        <end position="196"/>
    </location>
</feature>
<feature type="compositionally biased region" description="Polar residues" evidence="1">
    <location>
        <begin position="376"/>
        <end position="387"/>
    </location>
</feature>
<accession>A0A1B7YFR8</accession>
<evidence type="ECO:0000256" key="2">
    <source>
        <dbReference type="SAM" id="Phobius"/>
    </source>
</evidence>
<evidence type="ECO:0000313" key="4">
    <source>
        <dbReference type="Proteomes" id="UP000092177"/>
    </source>
</evidence>
<feature type="compositionally biased region" description="Gly residues" evidence="1">
    <location>
        <begin position="503"/>
        <end position="522"/>
    </location>
</feature>
<keyword evidence="2" id="KW-0472">Membrane</keyword>
<keyword evidence="4" id="KW-1185">Reference proteome</keyword>
<dbReference type="Proteomes" id="UP000092177">
    <property type="component" value="Chromosome 4"/>
</dbReference>
<feature type="compositionally biased region" description="Polar residues" evidence="1">
    <location>
        <begin position="493"/>
        <end position="502"/>
    </location>
</feature>
<feature type="region of interest" description="Disordered" evidence="1">
    <location>
        <begin position="423"/>
        <end position="463"/>
    </location>
</feature>
<dbReference type="RefSeq" id="XP_018159426.1">
    <property type="nucleotide sequence ID" value="XM_018301576.1"/>
</dbReference>
<feature type="region of interest" description="Disordered" evidence="1">
    <location>
        <begin position="168"/>
        <end position="213"/>
    </location>
</feature>
<reference evidence="4" key="1">
    <citation type="journal article" date="2017" name="BMC Genomics">
        <title>Gapless genome assembly of Colletotrichum higginsianum reveals chromosome structure and association of transposable elements with secondary metabolite gene clusters.</title>
        <authorList>
            <person name="Dallery J.-F."/>
            <person name="Lapalu N."/>
            <person name="Zampounis A."/>
            <person name="Pigne S."/>
            <person name="Luyten I."/>
            <person name="Amselem J."/>
            <person name="Wittenberg A.H.J."/>
            <person name="Zhou S."/>
            <person name="de Queiroz M.V."/>
            <person name="Robin G.P."/>
            <person name="Auger A."/>
            <person name="Hainaut M."/>
            <person name="Henrissat B."/>
            <person name="Kim K.-T."/>
            <person name="Lee Y.-H."/>
            <person name="Lespinet O."/>
            <person name="Schwartz D.C."/>
            <person name="Thon M.R."/>
            <person name="O'Connell R.J."/>
        </authorList>
    </citation>
    <scope>NUCLEOTIDE SEQUENCE [LARGE SCALE GENOMIC DNA]</scope>
    <source>
        <strain evidence="4">IMI 349063</strain>
    </source>
</reference>
<dbReference type="OrthoDB" id="4851456at2759"/>
<feature type="compositionally biased region" description="Polar residues" evidence="1">
    <location>
        <begin position="528"/>
        <end position="537"/>
    </location>
</feature>
<name>A0A1B7YFR8_COLHI</name>
<feature type="region of interest" description="Disordered" evidence="1">
    <location>
        <begin position="481"/>
        <end position="537"/>
    </location>
</feature>
<dbReference type="VEuPathDB" id="FungiDB:CH63R_06601"/>